<evidence type="ECO:0000259" key="1">
    <source>
        <dbReference type="Pfam" id="PF07238"/>
    </source>
</evidence>
<protein>
    <submittedName>
        <fullName evidence="2">PilZ domain-containing protein</fullName>
    </submittedName>
</protein>
<gene>
    <name evidence="2" type="ORF">SAMN05660836_00195</name>
</gene>
<sequence length="184" mass="21359">MKGEKEREFFRIHIPGLIVKYNILPKTEGRYFLPRRHHHSKPLLPEDSELQSELEILFERLDRLETKIDYLLHWLGRGTGEKIFQFESEVTNIGGGGISFISPVPLEVNTFLELCILSIVGDMPPILAIGKVCWQKMSSDRSKEASYSIGVCFEDIYAEDQQTLMRMIFQAEIQQRKRREGEKS</sequence>
<dbReference type="InterPro" id="IPR009875">
    <property type="entry name" value="PilZ_domain"/>
</dbReference>
<dbReference type="Gene3D" id="2.40.10.220">
    <property type="entry name" value="predicted glycosyltransferase like domains"/>
    <property type="match status" value="1"/>
</dbReference>
<dbReference type="OrthoDB" id="5506971at2"/>
<name>A0A1I4QS27_9BACT</name>
<keyword evidence="3" id="KW-1185">Reference proteome</keyword>
<dbReference type="Pfam" id="PF07238">
    <property type="entry name" value="PilZ"/>
    <property type="match status" value="1"/>
</dbReference>
<dbReference type="GO" id="GO:0035438">
    <property type="term" value="F:cyclic-di-GMP binding"/>
    <property type="evidence" value="ECO:0007669"/>
    <property type="project" value="InterPro"/>
</dbReference>
<feature type="domain" description="PilZ" evidence="1">
    <location>
        <begin position="82"/>
        <end position="170"/>
    </location>
</feature>
<evidence type="ECO:0000313" key="3">
    <source>
        <dbReference type="Proteomes" id="UP000199611"/>
    </source>
</evidence>
<evidence type="ECO:0000313" key="2">
    <source>
        <dbReference type="EMBL" id="SFM42849.1"/>
    </source>
</evidence>
<accession>A0A1I4QS27</accession>
<dbReference type="Proteomes" id="UP000199611">
    <property type="component" value="Unassembled WGS sequence"/>
</dbReference>
<dbReference type="EMBL" id="FOUU01000001">
    <property type="protein sequence ID" value="SFM42849.1"/>
    <property type="molecule type" value="Genomic_DNA"/>
</dbReference>
<dbReference type="AlphaFoldDB" id="A0A1I4QS27"/>
<dbReference type="RefSeq" id="WP_093392763.1">
    <property type="nucleotide sequence ID" value="NZ_FOUU01000001.1"/>
</dbReference>
<reference evidence="3" key="1">
    <citation type="submission" date="2016-10" db="EMBL/GenBank/DDBJ databases">
        <authorList>
            <person name="Varghese N."/>
            <person name="Submissions S."/>
        </authorList>
    </citation>
    <scope>NUCLEOTIDE SEQUENCE [LARGE SCALE GENOMIC DNA]</scope>
    <source>
        <strain evidence="3">DSM 9990</strain>
    </source>
</reference>
<proteinExistence type="predicted"/>
<organism evidence="2 3">
    <name type="scientific">Thermodesulforhabdus norvegica</name>
    <dbReference type="NCBI Taxonomy" id="39841"/>
    <lineage>
        <taxon>Bacteria</taxon>
        <taxon>Pseudomonadati</taxon>
        <taxon>Thermodesulfobacteriota</taxon>
        <taxon>Syntrophobacteria</taxon>
        <taxon>Syntrophobacterales</taxon>
        <taxon>Thermodesulforhabdaceae</taxon>
        <taxon>Thermodesulforhabdus</taxon>
    </lineage>
</organism>
<dbReference type="STRING" id="39841.SAMN05660836_00195"/>